<keyword evidence="4" id="KW-1185">Reference proteome</keyword>
<accession>A0A1H7TYG7</accession>
<reference evidence="4" key="1">
    <citation type="submission" date="2016-10" db="EMBL/GenBank/DDBJ databases">
        <authorList>
            <person name="Varghese N."/>
            <person name="Submissions S."/>
        </authorList>
    </citation>
    <scope>NUCLEOTIDE SEQUENCE [LARGE SCALE GENOMIC DNA]</scope>
    <source>
        <strain evidence="4">DSM 44675</strain>
    </source>
</reference>
<feature type="domain" description="DUF4185" evidence="2">
    <location>
        <begin position="83"/>
        <end position="400"/>
    </location>
</feature>
<proteinExistence type="predicted"/>
<protein>
    <recommendedName>
        <fullName evidence="2">DUF4185 domain-containing protein</fullName>
    </recommendedName>
</protein>
<evidence type="ECO:0000313" key="4">
    <source>
        <dbReference type="Proteomes" id="UP000198677"/>
    </source>
</evidence>
<evidence type="ECO:0000259" key="2">
    <source>
        <dbReference type="Pfam" id="PF13810"/>
    </source>
</evidence>
<dbReference type="RefSeq" id="WP_072754254.1">
    <property type="nucleotide sequence ID" value="NZ_FOAW01000016.1"/>
</dbReference>
<keyword evidence="1" id="KW-0732">Signal</keyword>
<dbReference type="Proteomes" id="UP000198677">
    <property type="component" value="Unassembled WGS sequence"/>
</dbReference>
<feature type="signal peptide" evidence="1">
    <location>
        <begin position="1"/>
        <end position="30"/>
    </location>
</feature>
<dbReference type="Pfam" id="PF13810">
    <property type="entry name" value="DUF4185"/>
    <property type="match status" value="1"/>
</dbReference>
<evidence type="ECO:0000313" key="3">
    <source>
        <dbReference type="EMBL" id="SEL89007.1"/>
    </source>
</evidence>
<evidence type="ECO:0000256" key="1">
    <source>
        <dbReference type="SAM" id="SignalP"/>
    </source>
</evidence>
<organism evidence="3 4">
    <name type="scientific">Rhodococcus maanshanensis</name>
    <dbReference type="NCBI Taxonomy" id="183556"/>
    <lineage>
        <taxon>Bacteria</taxon>
        <taxon>Bacillati</taxon>
        <taxon>Actinomycetota</taxon>
        <taxon>Actinomycetes</taxon>
        <taxon>Mycobacteriales</taxon>
        <taxon>Nocardiaceae</taxon>
        <taxon>Rhodococcus</taxon>
    </lineage>
</organism>
<name>A0A1H7TYG7_9NOCA</name>
<dbReference type="OrthoDB" id="284233at2"/>
<gene>
    <name evidence="3" type="ORF">SAMN05444583_116131</name>
</gene>
<dbReference type="InterPro" id="IPR025442">
    <property type="entry name" value="DUF4185"/>
</dbReference>
<dbReference type="AlphaFoldDB" id="A0A1H7TYG7"/>
<dbReference type="EMBL" id="FOAW01000016">
    <property type="protein sequence ID" value="SEL89007.1"/>
    <property type="molecule type" value="Genomic_DNA"/>
</dbReference>
<sequence length="405" mass="43223">MPRTPKFAMLSLAATMASTAVLAISAPAAAVDLFCGGTGSGGSSGFGSTGGAGNPIPWLNGQDGRLPNLKGKTQAVEHVTGMNGPNDTARRFNVVGTDLGIMWDNGAGQVLTAFGDTTGLSQVPLCEGLVGDWRSNVLFRSSDRDLSDGMSIDSSPLDRPNHSKEFLPSKKIPGVEHTVIPTTGISVNGVQYINYMSIRSWAAPGEWVTNYSQIATSTDNGETWTPRPESIRLNVLDDALSRANLPATGNQNFQMGAFVKHDGFVYNFGTPSGRSGQARLSRTPEASILNVAGYEYWDGTGWVVGNPAVAVPVLDGRVSELSVQYSAYLGKFIALYSNQSNALVMRTAPVLTGPWSAPETLVSSATVPGLYGAYMHPWSEGEDLYFLATTWSDYNVMMMRTKLSR</sequence>
<feature type="chain" id="PRO_5039641616" description="DUF4185 domain-containing protein" evidence="1">
    <location>
        <begin position="31"/>
        <end position="405"/>
    </location>
</feature>